<dbReference type="AlphaFoldDB" id="A0A1W1WT59"/>
<dbReference type="PROSITE" id="PS50011">
    <property type="entry name" value="PROTEIN_KINASE_DOM"/>
    <property type="match status" value="1"/>
</dbReference>
<dbReference type="InterPro" id="IPR000719">
    <property type="entry name" value="Prot_kinase_dom"/>
</dbReference>
<keyword evidence="4" id="KW-0418">Kinase</keyword>
<feature type="domain" description="Protein kinase" evidence="3">
    <location>
        <begin position="104"/>
        <end position="435"/>
    </location>
</feature>
<dbReference type="STRING" id="1069081.SAMN05660197_1192"/>
<keyword evidence="5" id="KW-1185">Reference proteome</keyword>
<reference evidence="5" key="1">
    <citation type="submission" date="2017-04" db="EMBL/GenBank/DDBJ databases">
        <authorList>
            <person name="Varghese N."/>
            <person name="Submissions S."/>
        </authorList>
    </citation>
    <scope>NUCLEOTIDE SEQUENCE [LARGE SCALE GENOMIC DNA]</scope>
    <source>
        <strain evidence="5">DSM 16512</strain>
    </source>
</reference>
<protein>
    <submittedName>
        <fullName evidence="4">Predicted unusual protein kinase regulating ubiquinone biosynthesis, AarF/ABC1/UbiB family</fullName>
    </submittedName>
</protein>
<name>A0A1W1WT59_9BACT</name>
<dbReference type="SUPFAM" id="SSF56112">
    <property type="entry name" value="Protein kinase-like (PK-like)"/>
    <property type="match status" value="1"/>
</dbReference>
<accession>A0A1W1WT59</accession>
<dbReference type="CDD" id="cd05121">
    <property type="entry name" value="ABC1_ADCK3-like"/>
    <property type="match status" value="1"/>
</dbReference>
<keyword evidence="2" id="KW-0472">Membrane</keyword>
<dbReference type="InterPro" id="IPR011009">
    <property type="entry name" value="Kinase-like_dom_sf"/>
</dbReference>
<evidence type="ECO:0000256" key="1">
    <source>
        <dbReference type="ARBA" id="ARBA00009670"/>
    </source>
</evidence>
<comment type="similarity">
    <text evidence="1">Belongs to the protein kinase superfamily. ADCK protein kinase family.</text>
</comment>
<proteinExistence type="inferred from homology"/>
<gene>
    <name evidence="4" type="ORF">SAMN05660197_1192</name>
</gene>
<evidence type="ECO:0000256" key="2">
    <source>
        <dbReference type="SAM" id="Phobius"/>
    </source>
</evidence>
<dbReference type="SMART" id="SM00220">
    <property type="entry name" value="S_TKc"/>
    <property type="match status" value="1"/>
</dbReference>
<feature type="transmembrane region" description="Helical" evidence="2">
    <location>
        <begin position="493"/>
        <end position="511"/>
    </location>
</feature>
<dbReference type="RefSeq" id="WP_084275616.1">
    <property type="nucleotide sequence ID" value="NZ_FWWZ01000001.1"/>
</dbReference>
<dbReference type="GO" id="GO:0004672">
    <property type="term" value="F:protein kinase activity"/>
    <property type="evidence" value="ECO:0007669"/>
    <property type="project" value="InterPro"/>
</dbReference>
<organism evidence="4 5">
    <name type="scientific">Nitratiruptor tergarcus DSM 16512</name>
    <dbReference type="NCBI Taxonomy" id="1069081"/>
    <lineage>
        <taxon>Bacteria</taxon>
        <taxon>Pseudomonadati</taxon>
        <taxon>Campylobacterota</taxon>
        <taxon>Epsilonproteobacteria</taxon>
        <taxon>Nautiliales</taxon>
        <taxon>Nitratiruptoraceae</taxon>
        <taxon>Nitratiruptor</taxon>
    </lineage>
</organism>
<dbReference type="InterPro" id="IPR004147">
    <property type="entry name" value="ABC1_dom"/>
</dbReference>
<dbReference type="Pfam" id="PF03109">
    <property type="entry name" value="ABC1"/>
    <property type="match status" value="1"/>
</dbReference>
<dbReference type="EMBL" id="FWWZ01000001">
    <property type="protein sequence ID" value="SMC09385.1"/>
    <property type="molecule type" value="Genomic_DNA"/>
</dbReference>
<feature type="transmembrane region" description="Helical" evidence="2">
    <location>
        <begin position="6"/>
        <end position="24"/>
    </location>
</feature>
<keyword evidence="4" id="KW-0808">Transferase</keyword>
<dbReference type="GO" id="GO:0005524">
    <property type="term" value="F:ATP binding"/>
    <property type="evidence" value="ECO:0007669"/>
    <property type="project" value="InterPro"/>
</dbReference>
<evidence type="ECO:0000313" key="4">
    <source>
        <dbReference type="EMBL" id="SMC09385.1"/>
    </source>
</evidence>
<dbReference type="InterPro" id="IPR050154">
    <property type="entry name" value="UbiB_kinase"/>
</dbReference>
<evidence type="ECO:0000313" key="5">
    <source>
        <dbReference type="Proteomes" id="UP000192602"/>
    </source>
</evidence>
<keyword evidence="2" id="KW-0812">Transmembrane</keyword>
<dbReference type="PANTHER" id="PTHR10566:SF113">
    <property type="entry name" value="PROTEIN ACTIVITY OF BC1 COMPLEX KINASE 7, CHLOROPLASTIC"/>
    <property type="match status" value="1"/>
</dbReference>
<dbReference type="PANTHER" id="PTHR10566">
    <property type="entry name" value="CHAPERONE-ACTIVITY OF BC1 COMPLEX CABC1 -RELATED"/>
    <property type="match status" value="1"/>
</dbReference>
<evidence type="ECO:0000259" key="3">
    <source>
        <dbReference type="PROSITE" id="PS50011"/>
    </source>
</evidence>
<dbReference type="OrthoDB" id="9795390at2"/>
<sequence>MKNNYSLLRIYKIFILLLSFFLLIKKKPSFLWFRPLPPKEMRKSIIVLGASFIKLAQVLATRADFFDEEYLEELKRLHDELPPMEEKEFESVFTQAFKKNPFAYFDKTPIASASIGQVHRAVLKNGKEVAVKLRRFGIEKRIRSDIKILRSINFIFRPLFSEYTKNSIEAVINEFADMIVQEVDLSRELYNLKKFSKTYAHCNILFPTPYEENCSEDALVMSYMDGVRFDDKKALKELGIDFHPILERLINFYAEQMLVVGLFHADPHPGNLLVDKKENLILLDFGMVKRIDNETRIAIIEMIKSAYEKNYDLYITSAKRLGVIAYEAPKAAMAELVENMFEIFSDEHLSAINMQRLAFELLESMRDLPFKLPQEAIYILRASAIIEGLGTTYIENFNGVKDILPILQKNIPRALGYKDSLFEMILEEIKESPYVAKDFKTTIKKASEGNLQVEMSPLQIEWLKKETKEYLRPIVLSFAVMLLAIMLVELGGVWQGVGVILFAAAFLKLLFIS</sequence>
<keyword evidence="4" id="KW-0830">Ubiquinone</keyword>
<dbReference type="Proteomes" id="UP000192602">
    <property type="component" value="Unassembled WGS sequence"/>
</dbReference>
<dbReference type="Gene3D" id="1.10.510.10">
    <property type="entry name" value="Transferase(Phosphotransferase) domain 1"/>
    <property type="match status" value="1"/>
</dbReference>
<keyword evidence="2" id="KW-1133">Transmembrane helix</keyword>